<evidence type="ECO:0000256" key="6">
    <source>
        <dbReference type="ARBA" id="ARBA00023014"/>
    </source>
</evidence>
<keyword evidence="7" id="KW-1015">Disulfide bond</keyword>
<comment type="cofactor">
    <cofactor evidence="9">
        <name>[2Fe-2S] cluster</name>
        <dbReference type="ChEBI" id="CHEBI:190135"/>
    </cofactor>
</comment>
<dbReference type="PRINTS" id="PR00162">
    <property type="entry name" value="RIESKE"/>
</dbReference>
<keyword evidence="13" id="KW-0223">Dioxygenase</keyword>
<dbReference type="HOGENOM" id="CLU_055690_1_4_11"/>
<evidence type="ECO:0000313" key="14">
    <source>
        <dbReference type="Proteomes" id="UP000004705"/>
    </source>
</evidence>
<evidence type="ECO:0000256" key="3">
    <source>
        <dbReference type="ARBA" id="ARBA00022714"/>
    </source>
</evidence>
<dbReference type="GO" id="GO:0051537">
    <property type="term" value="F:2 iron, 2 sulfur cluster binding"/>
    <property type="evidence" value="ECO:0007669"/>
    <property type="project" value="UniProtKB-KW"/>
</dbReference>
<dbReference type="GO" id="GO:0046872">
    <property type="term" value="F:metal ion binding"/>
    <property type="evidence" value="ECO:0007669"/>
    <property type="project" value="UniProtKB-KW"/>
</dbReference>
<evidence type="ECO:0000259" key="12">
    <source>
        <dbReference type="PROSITE" id="PS51296"/>
    </source>
</evidence>
<keyword evidence="6" id="KW-0411">Iron-sulfur</keyword>
<organism evidence="13 14">
    <name type="scientific">Saccharomonospora azurea NA-128</name>
    <dbReference type="NCBI Taxonomy" id="882081"/>
    <lineage>
        <taxon>Bacteria</taxon>
        <taxon>Bacillati</taxon>
        <taxon>Actinomycetota</taxon>
        <taxon>Actinomycetes</taxon>
        <taxon>Pseudonocardiales</taxon>
        <taxon>Pseudonocardiaceae</taxon>
        <taxon>Saccharomonospora</taxon>
    </lineage>
</organism>
<dbReference type="InterPro" id="IPR005805">
    <property type="entry name" value="Rieske_Fe-S_prot_C"/>
</dbReference>
<sequence>MTGQAHSRRTVLTTGATVAGAALGTAALAACSGGPGGEKSPQTSVPKGTRIASLDDLGVGSSMSVTTPDGRKAIVTRTAKDEVTAFSAVCTHQGCTVVPEDSPVLRCPCHNSTFDPATGAVKGGPADAPLPEIGVAIKGNDIVTA</sequence>
<dbReference type="PANTHER" id="PTHR10134">
    <property type="entry name" value="CYTOCHROME B-C1 COMPLEX SUBUNIT RIESKE, MITOCHONDRIAL"/>
    <property type="match status" value="1"/>
</dbReference>
<keyword evidence="11" id="KW-0732">Signal</keyword>
<reference evidence="13 14" key="1">
    <citation type="journal article" date="2012" name="Stand. Genomic Sci.">
        <title>Genome sequence of the soil bacterium Saccharomonospora azurea type strain (NA-128(T)).</title>
        <authorList>
            <person name="Klenk H.P."/>
            <person name="Held B."/>
            <person name="Lucas S."/>
            <person name="Lapidus A."/>
            <person name="Copeland A."/>
            <person name="Hammon N."/>
            <person name="Pitluck S."/>
            <person name="Goodwin L.A."/>
            <person name="Han C."/>
            <person name="Tapia R."/>
            <person name="Brambilla E.M."/>
            <person name="Potter G."/>
            <person name="Land M."/>
            <person name="Ivanova N."/>
            <person name="Rohde M."/>
            <person name="Goker M."/>
            <person name="Detter J.C."/>
            <person name="Kyrpides N.C."/>
            <person name="Woyke T."/>
        </authorList>
    </citation>
    <scope>NUCLEOTIDE SEQUENCE [LARGE SCALE GENOMIC DNA]</scope>
    <source>
        <strain evidence="13 14">NA-128</strain>
    </source>
</reference>
<dbReference type="GO" id="GO:0051213">
    <property type="term" value="F:dioxygenase activity"/>
    <property type="evidence" value="ECO:0007669"/>
    <property type="project" value="UniProtKB-KW"/>
</dbReference>
<evidence type="ECO:0000313" key="13">
    <source>
        <dbReference type="EMBL" id="EHY87008.1"/>
    </source>
</evidence>
<dbReference type="AlphaFoldDB" id="H8G3D0"/>
<dbReference type="OrthoDB" id="25106at2"/>
<dbReference type="PROSITE" id="PS51296">
    <property type="entry name" value="RIESKE"/>
    <property type="match status" value="1"/>
</dbReference>
<dbReference type="GO" id="GO:0004497">
    <property type="term" value="F:monooxygenase activity"/>
    <property type="evidence" value="ECO:0007669"/>
    <property type="project" value="UniProtKB-ARBA"/>
</dbReference>
<evidence type="ECO:0000256" key="1">
    <source>
        <dbReference type="ARBA" id="ARBA00002494"/>
    </source>
</evidence>
<comment type="function">
    <text evidence="1">Iron-sulfur subunit of the cytochrome bc1 complex, an essential component of the respiratory electron transport chain required for ATP synthesis. The bc1 complex catalyzes the oxidation of menaquinol and the reduction of cytochrome c in the respiratory chain. The bc1 complex operates through a Q-cycle mechanism that couples electron transfer to generation of the proton gradient that drives ATP synthesis.</text>
</comment>
<dbReference type="GO" id="GO:0016020">
    <property type="term" value="C:membrane"/>
    <property type="evidence" value="ECO:0007669"/>
    <property type="project" value="InterPro"/>
</dbReference>
<feature type="domain" description="Rieske" evidence="12">
    <location>
        <begin position="49"/>
        <end position="144"/>
    </location>
</feature>
<keyword evidence="4" id="KW-0479">Metal-binding</keyword>
<feature type="chain" id="PRO_5003612454" description="Cytochrome bc1 complex Rieske iron-sulfur subunit" evidence="11">
    <location>
        <begin position="30"/>
        <end position="145"/>
    </location>
</feature>
<evidence type="ECO:0000256" key="2">
    <source>
        <dbReference type="ARBA" id="ARBA00015816"/>
    </source>
</evidence>
<dbReference type="CDD" id="cd03467">
    <property type="entry name" value="Rieske"/>
    <property type="match status" value="1"/>
</dbReference>
<keyword evidence="13" id="KW-0560">Oxidoreductase</keyword>
<dbReference type="Pfam" id="PF00355">
    <property type="entry name" value="Rieske"/>
    <property type="match status" value="1"/>
</dbReference>
<dbReference type="PROSITE" id="PS51318">
    <property type="entry name" value="TAT"/>
    <property type="match status" value="1"/>
</dbReference>
<keyword evidence="14" id="KW-1185">Reference proteome</keyword>
<dbReference type="RefSeq" id="WP_005437433.1">
    <property type="nucleotide sequence ID" value="NZ_CM001466.1"/>
</dbReference>
<feature type="region of interest" description="Disordered" evidence="10">
    <location>
        <begin position="32"/>
        <end position="67"/>
    </location>
</feature>
<dbReference type="SUPFAM" id="SSF50022">
    <property type="entry name" value="ISP domain"/>
    <property type="match status" value="1"/>
</dbReference>
<dbReference type="InterPro" id="IPR017941">
    <property type="entry name" value="Rieske_2Fe-2S"/>
</dbReference>
<name>H8G3D0_9PSEU</name>
<evidence type="ECO:0000256" key="10">
    <source>
        <dbReference type="SAM" id="MobiDB-lite"/>
    </source>
</evidence>
<protein>
    <recommendedName>
        <fullName evidence="2">Cytochrome bc1 complex Rieske iron-sulfur subunit</fullName>
    </recommendedName>
    <alternativeName>
        <fullName evidence="8">Cytochrome bc1 reductase complex subunit QcrA</fullName>
    </alternativeName>
</protein>
<evidence type="ECO:0000256" key="4">
    <source>
        <dbReference type="ARBA" id="ARBA00022723"/>
    </source>
</evidence>
<dbReference type="Proteomes" id="UP000004705">
    <property type="component" value="Chromosome"/>
</dbReference>
<proteinExistence type="predicted"/>
<feature type="signal peptide" evidence="11">
    <location>
        <begin position="1"/>
        <end position="29"/>
    </location>
</feature>
<gene>
    <name evidence="13" type="ORF">SacazDRAFT_00020</name>
</gene>
<evidence type="ECO:0000256" key="5">
    <source>
        <dbReference type="ARBA" id="ARBA00023004"/>
    </source>
</evidence>
<dbReference type="InterPro" id="IPR036922">
    <property type="entry name" value="Rieske_2Fe-2S_sf"/>
</dbReference>
<dbReference type="GO" id="GO:0016705">
    <property type="term" value="F:oxidoreductase activity, acting on paired donors, with incorporation or reduction of molecular oxygen"/>
    <property type="evidence" value="ECO:0007669"/>
    <property type="project" value="UniProtKB-ARBA"/>
</dbReference>
<evidence type="ECO:0000256" key="8">
    <source>
        <dbReference type="ARBA" id="ARBA00029586"/>
    </source>
</evidence>
<dbReference type="InterPro" id="IPR006311">
    <property type="entry name" value="TAT_signal"/>
</dbReference>
<dbReference type="Gene3D" id="2.102.10.10">
    <property type="entry name" value="Rieske [2Fe-2S] iron-sulphur domain"/>
    <property type="match status" value="1"/>
</dbReference>
<dbReference type="EMBL" id="CM001466">
    <property type="protein sequence ID" value="EHY87008.1"/>
    <property type="molecule type" value="Genomic_DNA"/>
</dbReference>
<accession>H8G3D0</accession>
<evidence type="ECO:0000256" key="7">
    <source>
        <dbReference type="ARBA" id="ARBA00023157"/>
    </source>
</evidence>
<evidence type="ECO:0000256" key="9">
    <source>
        <dbReference type="ARBA" id="ARBA00034078"/>
    </source>
</evidence>
<evidence type="ECO:0000256" key="11">
    <source>
        <dbReference type="SAM" id="SignalP"/>
    </source>
</evidence>
<keyword evidence="3" id="KW-0001">2Fe-2S</keyword>
<dbReference type="InterPro" id="IPR014349">
    <property type="entry name" value="Rieske_Fe-S_prot"/>
</dbReference>
<keyword evidence="5" id="KW-0408">Iron</keyword>